<dbReference type="EMBL" id="PYAT01000004">
    <property type="protein sequence ID" value="PSL40721.1"/>
    <property type="molecule type" value="Genomic_DNA"/>
</dbReference>
<dbReference type="PANTHER" id="PTHR43280">
    <property type="entry name" value="ARAC-FAMILY TRANSCRIPTIONAL REGULATOR"/>
    <property type="match status" value="1"/>
</dbReference>
<dbReference type="AlphaFoldDB" id="A0A2P8H3C3"/>
<dbReference type="GO" id="GO:0043565">
    <property type="term" value="F:sequence-specific DNA binding"/>
    <property type="evidence" value="ECO:0007669"/>
    <property type="project" value="InterPro"/>
</dbReference>
<dbReference type="SMART" id="SM00448">
    <property type="entry name" value="REC"/>
    <property type="match status" value="1"/>
</dbReference>
<keyword evidence="3" id="KW-0804">Transcription</keyword>
<evidence type="ECO:0000313" key="7">
    <source>
        <dbReference type="EMBL" id="PSL40721.1"/>
    </source>
</evidence>
<proteinExistence type="predicted"/>
<dbReference type="PRINTS" id="PR00032">
    <property type="entry name" value="HTHARAC"/>
</dbReference>
<dbReference type="CDD" id="cd17536">
    <property type="entry name" value="REC_YesN-like"/>
    <property type="match status" value="1"/>
</dbReference>
<dbReference type="Gene3D" id="3.40.50.2300">
    <property type="match status" value="1"/>
</dbReference>
<dbReference type="Proteomes" id="UP000242682">
    <property type="component" value="Unassembled WGS sequence"/>
</dbReference>
<organism evidence="7 8">
    <name type="scientific">Planomicrobium soli</name>
    <dbReference type="NCBI Taxonomy" id="1176648"/>
    <lineage>
        <taxon>Bacteria</taxon>
        <taxon>Bacillati</taxon>
        <taxon>Bacillota</taxon>
        <taxon>Bacilli</taxon>
        <taxon>Bacillales</taxon>
        <taxon>Caryophanaceae</taxon>
        <taxon>Planomicrobium</taxon>
    </lineage>
</organism>
<dbReference type="PROSITE" id="PS00041">
    <property type="entry name" value="HTH_ARAC_FAMILY_1"/>
    <property type="match status" value="1"/>
</dbReference>
<sequence>MLQLMIVEDEVIERKSIHFILNKYFKEKIEIVGEAANGIEAVEKALETKPDIILMDINMPEMDGLTASAEVKKKIPECEIIILTAYGQFDYAKKSIEIGITDYLVKPYSNEDFCRSMERLILKVNQKKSETSDVRLLKKRTERMSLFIEREMIMELVHSREISIDKVMQLKEFLEIQDEKFKCLIYRSTLEEKFSDAVISKVIASYKAVTPHIICFSFFNEFVLFLFSDSIEQKAASSVFKDLHMRIQEELKQVDSLPTLLGESAVYQDVGKINDSYKEAKKQFQRNLSLLNQEINSKKPNLYKQENLLCEKILNTEIHEAMALLEKILLEIVSKGELEQIKRYAQQLCILIERRVIQFYDGHFKLKDVDNVLNEIEEIEGIKELAFYMEEVVIDLIMYIEEKRQDQPNRMTEKVKLYIKENYKNYDISLNQMADHIGVSSFYLSRSFKKQEGMSFKEFLTKIRMDEAIRHMEEGKKTIQDIALEAGYTDPNYFSKAFRKYTGLSPREYMQNFKR</sequence>
<feature type="domain" description="Response regulatory" evidence="6">
    <location>
        <begin position="3"/>
        <end position="121"/>
    </location>
</feature>
<evidence type="ECO:0000259" key="5">
    <source>
        <dbReference type="PROSITE" id="PS01124"/>
    </source>
</evidence>
<dbReference type="InterPro" id="IPR009057">
    <property type="entry name" value="Homeodomain-like_sf"/>
</dbReference>
<feature type="modified residue" description="4-aspartylphosphate" evidence="4">
    <location>
        <position position="56"/>
    </location>
</feature>
<dbReference type="OrthoDB" id="9794370at2"/>
<protein>
    <submittedName>
        <fullName evidence="7">YesN/AraC family two-component response regulator</fullName>
    </submittedName>
</protein>
<accession>A0A2P8H3C3</accession>
<gene>
    <name evidence="7" type="ORF">B0H99_104183</name>
</gene>
<dbReference type="PROSITE" id="PS50110">
    <property type="entry name" value="RESPONSE_REGULATORY"/>
    <property type="match status" value="1"/>
</dbReference>
<dbReference type="InterPro" id="IPR011006">
    <property type="entry name" value="CheY-like_superfamily"/>
</dbReference>
<reference evidence="7 8" key="1">
    <citation type="submission" date="2018-03" db="EMBL/GenBank/DDBJ databases">
        <title>Genomic Encyclopedia of Type Strains, Phase III (KMG-III): the genomes of soil and plant-associated and newly described type strains.</title>
        <authorList>
            <person name="Whitman W."/>
        </authorList>
    </citation>
    <scope>NUCLEOTIDE SEQUENCE [LARGE SCALE GENOMIC DNA]</scope>
    <source>
        <strain evidence="7 8">CGMCC 1.12259</strain>
    </source>
</reference>
<evidence type="ECO:0000256" key="1">
    <source>
        <dbReference type="ARBA" id="ARBA00023015"/>
    </source>
</evidence>
<dbReference type="GO" id="GO:0003700">
    <property type="term" value="F:DNA-binding transcription factor activity"/>
    <property type="evidence" value="ECO:0007669"/>
    <property type="project" value="InterPro"/>
</dbReference>
<dbReference type="RefSeq" id="WP_106532939.1">
    <property type="nucleotide sequence ID" value="NZ_PYAT01000004.1"/>
</dbReference>
<dbReference type="InterPro" id="IPR020449">
    <property type="entry name" value="Tscrpt_reg_AraC-type_HTH"/>
</dbReference>
<keyword evidence="4" id="KW-0597">Phosphoprotein</keyword>
<dbReference type="Pfam" id="PF00072">
    <property type="entry name" value="Response_reg"/>
    <property type="match status" value="1"/>
</dbReference>
<evidence type="ECO:0000313" key="8">
    <source>
        <dbReference type="Proteomes" id="UP000242682"/>
    </source>
</evidence>
<dbReference type="PROSITE" id="PS01124">
    <property type="entry name" value="HTH_ARAC_FAMILY_2"/>
    <property type="match status" value="1"/>
</dbReference>
<keyword evidence="1" id="KW-0805">Transcription regulation</keyword>
<comment type="caution">
    <text evidence="7">The sequence shown here is derived from an EMBL/GenBank/DDBJ whole genome shotgun (WGS) entry which is preliminary data.</text>
</comment>
<evidence type="ECO:0000256" key="2">
    <source>
        <dbReference type="ARBA" id="ARBA00023125"/>
    </source>
</evidence>
<dbReference type="SUPFAM" id="SSF46689">
    <property type="entry name" value="Homeodomain-like"/>
    <property type="match status" value="2"/>
</dbReference>
<evidence type="ECO:0000259" key="6">
    <source>
        <dbReference type="PROSITE" id="PS50110"/>
    </source>
</evidence>
<dbReference type="Pfam" id="PF12833">
    <property type="entry name" value="HTH_18"/>
    <property type="match status" value="1"/>
</dbReference>
<keyword evidence="8" id="KW-1185">Reference proteome</keyword>
<dbReference type="GO" id="GO:0000160">
    <property type="term" value="P:phosphorelay signal transduction system"/>
    <property type="evidence" value="ECO:0007669"/>
    <property type="project" value="InterPro"/>
</dbReference>
<keyword evidence="2" id="KW-0238">DNA-binding</keyword>
<dbReference type="PANTHER" id="PTHR43280:SF28">
    <property type="entry name" value="HTH-TYPE TRANSCRIPTIONAL ACTIVATOR RHAS"/>
    <property type="match status" value="1"/>
</dbReference>
<dbReference type="SUPFAM" id="SSF52172">
    <property type="entry name" value="CheY-like"/>
    <property type="match status" value="1"/>
</dbReference>
<evidence type="ECO:0000256" key="3">
    <source>
        <dbReference type="ARBA" id="ARBA00023163"/>
    </source>
</evidence>
<dbReference type="InterPro" id="IPR018062">
    <property type="entry name" value="HTH_AraC-typ_CS"/>
</dbReference>
<dbReference type="Gene3D" id="1.10.10.60">
    <property type="entry name" value="Homeodomain-like"/>
    <property type="match status" value="2"/>
</dbReference>
<dbReference type="InterPro" id="IPR018060">
    <property type="entry name" value="HTH_AraC"/>
</dbReference>
<dbReference type="SMART" id="SM00342">
    <property type="entry name" value="HTH_ARAC"/>
    <property type="match status" value="1"/>
</dbReference>
<dbReference type="InterPro" id="IPR001789">
    <property type="entry name" value="Sig_transdc_resp-reg_receiver"/>
</dbReference>
<evidence type="ECO:0000256" key="4">
    <source>
        <dbReference type="PROSITE-ProRule" id="PRU00169"/>
    </source>
</evidence>
<name>A0A2P8H3C3_9BACL</name>
<feature type="domain" description="HTH araC/xylS-type" evidence="5">
    <location>
        <begin position="413"/>
        <end position="512"/>
    </location>
</feature>